<dbReference type="PROSITE" id="PS50102">
    <property type="entry name" value="RRM"/>
    <property type="match status" value="1"/>
</dbReference>
<feature type="compositionally biased region" description="Low complexity" evidence="2">
    <location>
        <begin position="18"/>
        <end position="55"/>
    </location>
</feature>
<dbReference type="Gene3D" id="3.30.70.330">
    <property type="match status" value="1"/>
</dbReference>
<comment type="caution">
    <text evidence="4">The sequence shown here is derived from an EMBL/GenBank/DDBJ whole genome shotgun (WGS) entry which is preliminary data.</text>
</comment>
<feature type="compositionally biased region" description="Low complexity" evidence="2">
    <location>
        <begin position="148"/>
        <end position="172"/>
    </location>
</feature>
<reference evidence="4" key="1">
    <citation type="submission" date="2023-10" db="EMBL/GenBank/DDBJ databases">
        <authorList>
            <person name="Chen Y."/>
            <person name="Shah S."/>
            <person name="Dougan E. K."/>
            <person name="Thang M."/>
            <person name="Chan C."/>
        </authorList>
    </citation>
    <scope>NUCLEOTIDE SEQUENCE [LARGE SCALE GENOMIC DNA]</scope>
</reference>
<evidence type="ECO:0000256" key="1">
    <source>
        <dbReference type="PROSITE-ProRule" id="PRU00176"/>
    </source>
</evidence>
<evidence type="ECO:0000256" key="2">
    <source>
        <dbReference type="SAM" id="MobiDB-lite"/>
    </source>
</evidence>
<gene>
    <name evidence="4" type="ORF">PCOR1329_LOCUS76922</name>
</gene>
<feature type="region of interest" description="Disordered" evidence="2">
    <location>
        <begin position="119"/>
        <end position="180"/>
    </location>
</feature>
<sequence>MGPVTESTDSHGARGQDRSLMLRLPPGLSPPGSWAGPRAAGAPAPAAKTATSAWPHAAPPLPAAAAVLAEPPLHAARSGAAPRLCLRAALGAWGCPGAAAEGCGNPGGGLRGGPAASAGYALGQPAPPAPPEAAPPATSGLPPGSFHAPAPAGEPAACAGAPASGEGGAPPAQLAPEPSHRNLSGCLQAASGEDPSCLLVVRRLYKLGWQTERALLEHFSVHGPVSQVSVVRNRRQSRPGNLGFVVMGSPGSAKRALAAGGEQRVSGVLVCVQGFENGPGRRTAKRAEAESAGIA</sequence>
<dbReference type="Proteomes" id="UP001189429">
    <property type="component" value="Unassembled WGS sequence"/>
</dbReference>
<dbReference type="SUPFAM" id="SSF54928">
    <property type="entry name" value="RNA-binding domain, RBD"/>
    <property type="match status" value="1"/>
</dbReference>
<dbReference type="Pfam" id="PF00076">
    <property type="entry name" value="RRM_1"/>
    <property type="match status" value="1"/>
</dbReference>
<evidence type="ECO:0000313" key="4">
    <source>
        <dbReference type="EMBL" id="CAK0899409.1"/>
    </source>
</evidence>
<name>A0ABN9XM47_9DINO</name>
<dbReference type="EMBL" id="CAUYUJ010020603">
    <property type="protein sequence ID" value="CAK0899409.1"/>
    <property type="molecule type" value="Genomic_DNA"/>
</dbReference>
<proteinExistence type="predicted"/>
<evidence type="ECO:0000313" key="5">
    <source>
        <dbReference type="Proteomes" id="UP001189429"/>
    </source>
</evidence>
<organism evidence="4 5">
    <name type="scientific">Prorocentrum cordatum</name>
    <dbReference type="NCBI Taxonomy" id="2364126"/>
    <lineage>
        <taxon>Eukaryota</taxon>
        <taxon>Sar</taxon>
        <taxon>Alveolata</taxon>
        <taxon>Dinophyceae</taxon>
        <taxon>Prorocentrales</taxon>
        <taxon>Prorocentraceae</taxon>
        <taxon>Prorocentrum</taxon>
    </lineage>
</organism>
<feature type="compositionally biased region" description="Pro residues" evidence="2">
    <location>
        <begin position="125"/>
        <end position="134"/>
    </location>
</feature>
<evidence type="ECO:0000259" key="3">
    <source>
        <dbReference type="PROSITE" id="PS50102"/>
    </source>
</evidence>
<keyword evidence="5" id="KW-1185">Reference proteome</keyword>
<feature type="region of interest" description="Disordered" evidence="2">
    <location>
        <begin position="1"/>
        <end position="55"/>
    </location>
</feature>
<dbReference type="InterPro" id="IPR035979">
    <property type="entry name" value="RBD_domain_sf"/>
</dbReference>
<accession>A0ABN9XM47</accession>
<dbReference type="InterPro" id="IPR012677">
    <property type="entry name" value="Nucleotide-bd_a/b_plait_sf"/>
</dbReference>
<dbReference type="InterPro" id="IPR000504">
    <property type="entry name" value="RRM_dom"/>
</dbReference>
<keyword evidence="1" id="KW-0694">RNA-binding</keyword>
<feature type="domain" description="RRM" evidence="3">
    <location>
        <begin position="197"/>
        <end position="291"/>
    </location>
</feature>
<protein>
    <recommendedName>
        <fullName evidence="3">RRM domain-containing protein</fullName>
    </recommendedName>
</protein>
<feature type="compositionally biased region" description="Basic and acidic residues" evidence="2">
    <location>
        <begin position="8"/>
        <end position="17"/>
    </location>
</feature>